<evidence type="ECO:0000313" key="1">
    <source>
        <dbReference type="EMBL" id="GBM85047.1"/>
    </source>
</evidence>
<proteinExistence type="predicted"/>
<organism evidence="1 2">
    <name type="scientific">Araneus ventricosus</name>
    <name type="common">Orbweaver spider</name>
    <name type="synonym">Epeira ventricosa</name>
    <dbReference type="NCBI Taxonomy" id="182803"/>
    <lineage>
        <taxon>Eukaryota</taxon>
        <taxon>Metazoa</taxon>
        <taxon>Ecdysozoa</taxon>
        <taxon>Arthropoda</taxon>
        <taxon>Chelicerata</taxon>
        <taxon>Arachnida</taxon>
        <taxon>Araneae</taxon>
        <taxon>Araneomorphae</taxon>
        <taxon>Entelegynae</taxon>
        <taxon>Araneoidea</taxon>
        <taxon>Araneidae</taxon>
        <taxon>Araneus</taxon>
    </lineage>
</organism>
<name>A0A4Y2J4J9_ARAVE</name>
<protein>
    <submittedName>
        <fullName evidence="1">Uncharacterized protein</fullName>
    </submittedName>
</protein>
<keyword evidence="2" id="KW-1185">Reference proteome</keyword>
<gene>
    <name evidence="1" type="ORF">AVEN_248974_1</name>
</gene>
<sequence>MNHKGTSITLREFWKYYFHIVACLTMIENMWEASPRKPSFQLGRSFGRVLSNVTLRGSRQLSVKPTVNEIVPLAKIMGLEEDNYIDELVAKSWPPKSLRSCIVFHSKKLWRRVCQRKRYQQITITWYN</sequence>
<reference evidence="1 2" key="1">
    <citation type="journal article" date="2019" name="Sci. Rep.">
        <title>Orb-weaving spider Araneus ventricosus genome elucidates the spidroin gene catalogue.</title>
        <authorList>
            <person name="Kono N."/>
            <person name="Nakamura H."/>
            <person name="Ohtoshi R."/>
            <person name="Moran D.A.P."/>
            <person name="Shinohara A."/>
            <person name="Yoshida Y."/>
            <person name="Fujiwara M."/>
            <person name="Mori M."/>
            <person name="Tomita M."/>
            <person name="Arakawa K."/>
        </authorList>
    </citation>
    <scope>NUCLEOTIDE SEQUENCE [LARGE SCALE GENOMIC DNA]</scope>
</reference>
<dbReference type="EMBL" id="BGPR01003203">
    <property type="protein sequence ID" value="GBM85047.1"/>
    <property type="molecule type" value="Genomic_DNA"/>
</dbReference>
<accession>A0A4Y2J4J9</accession>
<evidence type="ECO:0000313" key="2">
    <source>
        <dbReference type="Proteomes" id="UP000499080"/>
    </source>
</evidence>
<dbReference type="AlphaFoldDB" id="A0A4Y2J4J9"/>
<dbReference type="Proteomes" id="UP000499080">
    <property type="component" value="Unassembled WGS sequence"/>
</dbReference>
<comment type="caution">
    <text evidence="1">The sequence shown here is derived from an EMBL/GenBank/DDBJ whole genome shotgun (WGS) entry which is preliminary data.</text>
</comment>